<dbReference type="EMBL" id="GBRH01158829">
    <property type="protein sequence ID" value="JAE39067.1"/>
    <property type="molecule type" value="Transcribed_RNA"/>
</dbReference>
<reference evidence="2" key="1">
    <citation type="submission" date="2014-09" db="EMBL/GenBank/DDBJ databases">
        <authorList>
            <person name="Magalhaes I.L.F."/>
            <person name="Oliveira U."/>
            <person name="Santos F.R."/>
            <person name="Vidigal T.H.D.A."/>
            <person name="Brescovit A.D."/>
            <person name="Santos A.J."/>
        </authorList>
    </citation>
    <scope>NUCLEOTIDE SEQUENCE</scope>
    <source>
        <tissue evidence="2">Shoot tissue taken approximately 20 cm above the soil surface</tissue>
    </source>
</reference>
<evidence type="ECO:0000313" key="2">
    <source>
        <dbReference type="EMBL" id="JAE39067.1"/>
    </source>
</evidence>
<feature type="region of interest" description="Disordered" evidence="1">
    <location>
        <begin position="1"/>
        <end position="22"/>
    </location>
</feature>
<name>A0A0A9HQS4_ARUDO</name>
<evidence type="ECO:0000256" key="1">
    <source>
        <dbReference type="SAM" id="MobiDB-lite"/>
    </source>
</evidence>
<feature type="compositionally biased region" description="Basic and acidic residues" evidence="1">
    <location>
        <begin position="150"/>
        <end position="163"/>
    </location>
</feature>
<feature type="region of interest" description="Disordered" evidence="1">
    <location>
        <begin position="140"/>
        <end position="180"/>
    </location>
</feature>
<organism evidence="2">
    <name type="scientific">Arundo donax</name>
    <name type="common">Giant reed</name>
    <name type="synonym">Donax arundinaceus</name>
    <dbReference type="NCBI Taxonomy" id="35708"/>
    <lineage>
        <taxon>Eukaryota</taxon>
        <taxon>Viridiplantae</taxon>
        <taxon>Streptophyta</taxon>
        <taxon>Embryophyta</taxon>
        <taxon>Tracheophyta</taxon>
        <taxon>Spermatophyta</taxon>
        <taxon>Magnoliopsida</taxon>
        <taxon>Liliopsida</taxon>
        <taxon>Poales</taxon>
        <taxon>Poaceae</taxon>
        <taxon>PACMAD clade</taxon>
        <taxon>Arundinoideae</taxon>
        <taxon>Arundineae</taxon>
        <taxon>Arundo</taxon>
    </lineage>
</organism>
<sequence length="180" mass="19592">MQPLSILQGAQPGTHRSNRHHSCHIRPNDINSTSHLLKDLNCFQVHPGVRVTGHHARPCNHIPGLHFVEHPASGNHRPTREVHVHQRRLCEEVGAVAKTEALPVQGLAQWKWKVTAGTGVDQEWEGVAVRGNASAAHLVEQADGEPGRGCTDERVERKRREGGGGEVGEEEEGEGKGEAG</sequence>
<reference evidence="2" key="2">
    <citation type="journal article" date="2015" name="Data Brief">
        <title>Shoot transcriptome of the giant reed, Arundo donax.</title>
        <authorList>
            <person name="Barrero R.A."/>
            <person name="Guerrero F.D."/>
            <person name="Moolhuijzen P."/>
            <person name="Goolsby J.A."/>
            <person name="Tidwell J."/>
            <person name="Bellgard S.E."/>
            <person name="Bellgard M.I."/>
        </authorList>
    </citation>
    <scope>NUCLEOTIDE SEQUENCE</scope>
    <source>
        <tissue evidence="2">Shoot tissue taken approximately 20 cm above the soil surface</tissue>
    </source>
</reference>
<accession>A0A0A9HQS4</accession>
<dbReference type="AlphaFoldDB" id="A0A0A9HQS4"/>
<proteinExistence type="predicted"/>
<protein>
    <submittedName>
        <fullName evidence="2">Uncharacterized protein</fullName>
    </submittedName>
</protein>